<name>A0A1D9LN78_9NEIS</name>
<dbReference type="EMBL" id="CP017707">
    <property type="protein sequence ID" value="AOZ52674.1"/>
    <property type="molecule type" value="Genomic_DNA"/>
</dbReference>
<dbReference type="CDD" id="cd02042">
    <property type="entry name" value="ParAB_family"/>
    <property type="match status" value="1"/>
</dbReference>
<proteinExistence type="predicted"/>
<feature type="domain" description="CobQ/CobB/MinD/ParA nucleotide binding" evidence="1">
    <location>
        <begin position="9"/>
        <end position="52"/>
    </location>
</feature>
<evidence type="ECO:0000313" key="3">
    <source>
        <dbReference type="Proteomes" id="UP000178776"/>
    </source>
</evidence>
<dbReference type="InterPro" id="IPR027417">
    <property type="entry name" value="P-loop_NTPase"/>
</dbReference>
<evidence type="ECO:0000313" key="2">
    <source>
        <dbReference type="EMBL" id="AOZ52674.1"/>
    </source>
</evidence>
<dbReference type="PIRSF" id="PIRSF009320">
    <property type="entry name" value="Nuc_binding_HP_1000"/>
    <property type="match status" value="1"/>
</dbReference>
<dbReference type="Gene3D" id="3.40.50.300">
    <property type="entry name" value="P-loop containing nucleotide triphosphate hydrolases"/>
    <property type="match status" value="1"/>
</dbReference>
<sequence>MPGENVKTIATFSQKGGSGKSTLAVHLGVAAEEDSCKVIILDRDDAQASSSRWAACRAAAAPIVLKTPPSKLQGALDAARTKAFGLAIIDGPPHSSPDAAAIARIADIILIPVRPTAFDLAAVGNAVKIVTAAGKQPLFVLSACPSRVPEVADARQALADFGDVAPVEIGERIAFSRAIATGRSVTEFDSRGKAAAEIRALWQWIKERAK</sequence>
<dbReference type="PANTHER" id="PTHR13696:SF96">
    <property type="entry name" value="COBQ_COBB_MIND_PARA NUCLEOTIDE BINDING DOMAIN-CONTAINING PROTEIN"/>
    <property type="match status" value="1"/>
</dbReference>
<dbReference type="KEGG" id="cvc:BKX93_01865"/>
<dbReference type="STRING" id="1108595.BKX93_01865"/>
<dbReference type="SUPFAM" id="SSF52540">
    <property type="entry name" value="P-loop containing nucleoside triphosphate hydrolases"/>
    <property type="match status" value="1"/>
</dbReference>
<accession>A0A1D9LN78</accession>
<dbReference type="InterPro" id="IPR002586">
    <property type="entry name" value="CobQ/CobB/MinD/ParA_Nub-bd_dom"/>
</dbReference>
<dbReference type="Pfam" id="PF01656">
    <property type="entry name" value="CbiA"/>
    <property type="match status" value="1"/>
</dbReference>
<evidence type="ECO:0000259" key="1">
    <source>
        <dbReference type="Pfam" id="PF01656"/>
    </source>
</evidence>
<protein>
    <recommendedName>
        <fullName evidence="1">CobQ/CobB/MinD/ParA nucleotide binding domain-containing protein</fullName>
    </recommendedName>
</protein>
<organism evidence="2 3">
    <name type="scientific">Chromobacterium vaccinii</name>
    <dbReference type="NCBI Taxonomy" id="1108595"/>
    <lineage>
        <taxon>Bacteria</taxon>
        <taxon>Pseudomonadati</taxon>
        <taxon>Pseudomonadota</taxon>
        <taxon>Betaproteobacteria</taxon>
        <taxon>Neisseriales</taxon>
        <taxon>Chromobacteriaceae</taxon>
        <taxon>Chromobacterium</taxon>
    </lineage>
</organism>
<dbReference type="AlphaFoldDB" id="A0A1D9LN78"/>
<gene>
    <name evidence="2" type="ORF">BKX93_01865</name>
</gene>
<dbReference type="PANTHER" id="PTHR13696">
    <property type="entry name" value="P-LOOP CONTAINING NUCLEOSIDE TRIPHOSPHATE HYDROLASE"/>
    <property type="match status" value="1"/>
</dbReference>
<dbReference type="InterPro" id="IPR050678">
    <property type="entry name" value="DNA_Partitioning_ATPase"/>
</dbReference>
<reference evidence="2 3" key="1">
    <citation type="submission" date="2016-10" db="EMBL/GenBank/DDBJ databases">
        <title>Chromobacterium muskegensis sp. nov., an insecticidal bacterium isolated from Sphagnum bogs.</title>
        <authorList>
            <person name="Sparks M.E."/>
            <person name="Blackburn M.B."/>
            <person name="Gundersen-Rindal D.E."/>
            <person name="Mitchell A."/>
            <person name="Farrar R."/>
            <person name="Kuhar D."/>
        </authorList>
    </citation>
    <scope>NUCLEOTIDE SEQUENCE [LARGE SCALE GENOMIC DNA]</scope>
    <source>
        <strain evidence="2 3">21-1</strain>
    </source>
</reference>
<dbReference type="Proteomes" id="UP000178776">
    <property type="component" value="Chromosome"/>
</dbReference>